<accession>A0ABD3WWN3</accession>
<evidence type="ECO:0000313" key="4">
    <source>
        <dbReference type="Proteomes" id="UP001634394"/>
    </source>
</evidence>
<gene>
    <name evidence="2" type="ORF">ACJMK2_030735</name>
    <name evidence="3" type="ORF">ACJMK2_030765</name>
</gene>
<keyword evidence="4" id="KW-1185">Reference proteome</keyword>
<evidence type="ECO:0000256" key="1">
    <source>
        <dbReference type="SAM" id="MobiDB-lite"/>
    </source>
</evidence>
<dbReference type="EMBL" id="JBJQND010000004">
    <property type="protein sequence ID" value="KAL3878412.1"/>
    <property type="molecule type" value="Genomic_DNA"/>
</dbReference>
<evidence type="ECO:0000313" key="2">
    <source>
        <dbReference type="EMBL" id="KAL3878376.1"/>
    </source>
</evidence>
<comment type="caution">
    <text evidence="2">The sequence shown here is derived from an EMBL/GenBank/DDBJ whole genome shotgun (WGS) entry which is preliminary data.</text>
</comment>
<dbReference type="SUPFAM" id="SSF50969">
    <property type="entry name" value="YVTN repeat-like/Quinoprotein amine dehydrogenase"/>
    <property type="match status" value="1"/>
</dbReference>
<dbReference type="EMBL" id="JBJQND010000004">
    <property type="protein sequence ID" value="KAL3878376.1"/>
    <property type="molecule type" value="Genomic_DNA"/>
</dbReference>
<sequence length="449" mass="50304">MNSQPDTNSSVEMVSNPDRRSQSDTNSSVGMVRNPDKRLRSNTNSSVEIVSNPDRRSRSDTNSSVGIVSNPDRRSRSDTNSSVGIVSNPDRRSQSRRSSKASFETNTEYLDCLESEGTLFDETTFQREKTMIDARAKSTADIQRYESKKPLRECQPQIVAAFDIPACEGGETSRYTSVAYASDTQVVLADANNKGCYLYTLSGEGPIAEIKFSSCPFSVISLDQHRIAVSLPEERIIQIFEVTEGQFVPLRDILTRWCCYGLGVLENGRLIVFYDFPSLGAFGIFDELDGRELSYVEIPAEKFLSSKELETNMKYFGRSEEKYIGVDRTSDMFISIIKRDVSNIRKSYLIGVYPDKHIAFTCRWRGDQGCVGIGVDRSGNVYVFYRNVIDRLSPTGDELGAFRCPSGGDGTMEAMGFHPNGEEFIVITRLPESQRSSQEKRKALIVKIQ</sequence>
<protein>
    <submittedName>
        <fullName evidence="2">Uncharacterized protein</fullName>
    </submittedName>
</protein>
<dbReference type="AlphaFoldDB" id="A0ABD3WWN3"/>
<reference evidence="2 4" key="1">
    <citation type="submission" date="2024-11" db="EMBL/GenBank/DDBJ databases">
        <title>Chromosome-level genome assembly of the freshwater bivalve Anodonta woodiana.</title>
        <authorList>
            <person name="Chen X."/>
        </authorList>
    </citation>
    <scope>NUCLEOTIDE SEQUENCE [LARGE SCALE GENOMIC DNA]</scope>
    <source>
        <strain evidence="2">MN2024</strain>
        <tissue evidence="2">Gills</tissue>
    </source>
</reference>
<evidence type="ECO:0000313" key="3">
    <source>
        <dbReference type="EMBL" id="KAL3878412.1"/>
    </source>
</evidence>
<organism evidence="2 4">
    <name type="scientific">Sinanodonta woodiana</name>
    <name type="common">Chinese pond mussel</name>
    <name type="synonym">Anodonta woodiana</name>
    <dbReference type="NCBI Taxonomy" id="1069815"/>
    <lineage>
        <taxon>Eukaryota</taxon>
        <taxon>Metazoa</taxon>
        <taxon>Spiralia</taxon>
        <taxon>Lophotrochozoa</taxon>
        <taxon>Mollusca</taxon>
        <taxon>Bivalvia</taxon>
        <taxon>Autobranchia</taxon>
        <taxon>Heteroconchia</taxon>
        <taxon>Palaeoheterodonta</taxon>
        <taxon>Unionida</taxon>
        <taxon>Unionoidea</taxon>
        <taxon>Unionidae</taxon>
        <taxon>Unioninae</taxon>
        <taxon>Sinanodonta</taxon>
    </lineage>
</organism>
<name>A0ABD3WWN3_SINWO</name>
<feature type="region of interest" description="Disordered" evidence="1">
    <location>
        <begin position="1"/>
        <end position="104"/>
    </location>
</feature>
<proteinExistence type="predicted"/>
<feature type="compositionally biased region" description="Polar residues" evidence="1">
    <location>
        <begin position="1"/>
        <end position="13"/>
    </location>
</feature>
<dbReference type="Proteomes" id="UP001634394">
    <property type="component" value="Unassembled WGS sequence"/>
</dbReference>
<dbReference type="InterPro" id="IPR011044">
    <property type="entry name" value="Quino_amine_DH_bsu"/>
</dbReference>